<gene>
    <name evidence="3" type="ORF">TL08_19540</name>
</gene>
<protein>
    <submittedName>
        <fullName evidence="3">Glycosyl transferase group 1</fullName>
    </submittedName>
</protein>
<sequence>MTATRGLRVLLWHVHGSWTDSFVRGPHRCLLPTVEGGGEWGRGRCGRDWRSAVEVPVTEIRESQPDVVILQRPQELDLVEQWLGRRPGKDIPAVYVEHNVPRADPVSARHPMADRPDIPIVHVTHFNDLMWDNGRAPTRVIDHGIVDPGDHYTGELPHGVALINEPTRRARVTGSDLLPMFAEAGPIDLYGIGAREFDTRQRGTHPVHGIDDLPHHRLHPEMARRRVYLHTARWTSLGLSLLEAMHLGMPVVSLAATEAPMAVPAEAGAVSTDISVLVRAFHELLHEPDLAVLAGKAAREYALTRYGLDRFLRDWSALLDEVVR</sequence>
<dbReference type="GO" id="GO:0016757">
    <property type="term" value="F:glycosyltransferase activity"/>
    <property type="evidence" value="ECO:0007669"/>
    <property type="project" value="InterPro"/>
</dbReference>
<dbReference type="KEGG" id="ahm:TL08_19540"/>
<reference evidence="4" key="1">
    <citation type="submission" date="2016-03" db="EMBL/GenBank/DDBJ databases">
        <title>Complete genome sequence of the type strain Actinoalloteichus hymeniacidonis DSM 45092.</title>
        <authorList>
            <person name="Schaffert L."/>
            <person name="Albersmeier A."/>
            <person name="Winkler A."/>
            <person name="Kalinowski J."/>
            <person name="Zotchev S."/>
            <person name="Ruckert C."/>
        </authorList>
    </citation>
    <scope>NUCLEOTIDE SEQUENCE [LARGE SCALE GENOMIC DNA]</scope>
    <source>
        <strain evidence="4">HPA177(T) (DSM 45092(T))</strain>
    </source>
</reference>
<dbReference type="EMBL" id="CP014859">
    <property type="protein sequence ID" value="AOS64699.1"/>
    <property type="molecule type" value="Genomic_DNA"/>
</dbReference>
<feature type="domain" description="Glycosyl transferase family 1" evidence="2">
    <location>
        <begin position="212"/>
        <end position="300"/>
    </location>
</feature>
<dbReference type="SUPFAM" id="SSF53756">
    <property type="entry name" value="UDP-Glycosyltransferase/glycogen phosphorylase"/>
    <property type="match status" value="1"/>
</dbReference>
<evidence type="ECO:0000256" key="1">
    <source>
        <dbReference type="ARBA" id="ARBA00022679"/>
    </source>
</evidence>
<dbReference type="Pfam" id="PF00534">
    <property type="entry name" value="Glycos_transf_1"/>
    <property type="match status" value="1"/>
</dbReference>
<accession>A0AAC9HSD6</accession>
<keyword evidence="1 3" id="KW-0808">Transferase</keyword>
<keyword evidence="4" id="KW-1185">Reference proteome</keyword>
<name>A0AAC9HSD6_9PSEU</name>
<organism evidence="3 4">
    <name type="scientific">Actinoalloteichus hymeniacidonis</name>
    <dbReference type="NCBI Taxonomy" id="340345"/>
    <lineage>
        <taxon>Bacteria</taxon>
        <taxon>Bacillati</taxon>
        <taxon>Actinomycetota</taxon>
        <taxon>Actinomycetes</taxon>
        <taxon>Pseudonocardiales</taxon>
        <taxon>Pseudonocardiaceae</taxon>
        <taxon>Actinoalloteichus</taxon>
    </lineage>
</organism>
<dbReference type="CDD" id="cd01635">
    <property type="entry name" value="Glycosyltransferase_GTB-type"/>
    <property type="match status" value="1"/>
</dbReference>
<dbReference type="Proteomes" id="UP000095210">
    <property type="component" value="Chromosome"/>
</dbReference>
<proteinExistence type="predicted"/>
<evidence type="ECO:0000259" key="2">
    <source>
        <dbReference type="Pfam" id="PF00534"/>
    </source>
</evidence>
<dbReference type="RefSeq" id="WP_069850972.1">
    <property type="nucleotide sequence ID" value="NZ_CP014859.1"/>
</dbReference>
<dbReference type="InterPro" id="IPR001296">
    <property type="entry name" value="Glyco_trans_1"/>
</dbReference>
<dbReference type="Gene3D" id="3.40.50.2000">
    <property type="entry name" value="Glycogen Phosphorylase B"/>
    <property type="match status" value="1"/>
</dbReference>
<evidence type="ECO:0000313" key="3">
    <source>
        <dbReference type="EMBL" id="AOS64699.1"/>
    </source>
</evidence>
<dbReference type="AlphaFoldDB" id="A0AAC9HSD6"/>
<evidence type="ECO:0000313" key="4">
    <source>
        <dbReference type="Proteomes" id="UP000095210"/>
    </source>
</evidence>